<evidence type="ECO:0000313" key="2">
    <source>
        <dbReference type="EMBL" id="AFU60091.1"/>
    </source>
</evidence>
<evidence type="ECO:0000313" key="3">
    <source>
        <dbReference type="Proteomes" id="UP000008037"/>
    </source>
</evidence>
<gene>
    <name evidence="2" type="ordered locus">Ngar_c31750</name>
</gene>
<dbReference type="HOGENOM" id="CLU_2581541_0_0_2"/>
<protein>
    <submittedName>
        <fullName evidence="2">Uncharacterized protein</fullName>
    </submittedName>
</protein>
<sequence>MPHKVYGISGEKAPAIHGEDESPLYFLGAADADADDDNKPYPSSERGCCDGEPESGASQGINAVQRRVNRSPTAIQRQSE</sequence>
<feature type="region of interest" description="Disordered" evidence="1">
    <location>
        <begin position="31"/>
        <end position="80"/>
    </location>
</feature>
<keyword evidence="3" id="KW-1185">Reference proteome</keyword>
<name>K0IFE4_NITGG</name>
<dbReference type="RefSeq" id="WP_015020624.1">
    <property type="nucleotide sequence ID" value="NC_018719.1"/>
</dbReference>
<evidence type="ECO:0000256" key="1">
    <source>
        <dbReference type="SAM" id="MobiDB-lite"/>
    </source>
</evidence>
<organism evidence="2 3">
    <name type="scientific">Nitrososphaera gargensis (strain Ga9.2)</name>
    <dbReference type="NCBI Taxonomy" id="1237085"/>
    <lineage>
        <taxon>Archaea</taxon>
        <taxon>Nitrososphaerota</taxon>
        <taxon>Nitrososphaeria</taxon>
        <taxon>Nitrososphaerales</taxon>
        <taxon>Nitrososphaeraceae</taxon>
        <taxon>Nitrososphaera</taxon>
    </lineage>
</organism>
<reference evidence="2 3" key="1">
    <citation type="journal article" date="2012" name="Environ. Microbiol.">
        <title>The genome of the ammonia-oxidizing Candidatus Nitrososphaera gargensis: insights into metabolic versatility and environmental adaptations.</title>
        <authorList>
            <person name="Spang A."/>
            <person name="Poehlein A."/>
            <person name="Offre P."/>
            <person name="Zumbragel S."/>
            <person name="Haider S."/>
            <person name="Rychlik N."/>
            <person name="Nowka B."/>
            <person name="Schmeisser C."/>
            <person name="Lebedeva E.V."/>
            <person name="Rattei T."/>
            <person name="Bohm C."/>
            <person name="Schmid M."/>
            <person name="Galushko A."/>
            <person name="Hatzenpichler R."/>
            <person name="Weinmaier T."/>
            <person name="Daniel R."/>
            <person name="Schleper C."/>
            <person name="Spieck E."/>
            <person name="Streit W."/>
            <person name="Wagner M."/>
        </authorList>
    </citation>
    <scope>NUCLEOTIDE SEQUENCE [LARGE SCALE GENOMIC DNA]</scope>
    <source>
        <strain evidence="3">Ga9.2</strain>
    </source>
</reference>
<dbReference type="GeneID" id="13796985"/>
<accession>K0IFE4</accession>
<dbReference type="BioCyc" id="CNIT1237085:G1324-3175-MONOMER"/>
<dbReference type="Proteomes" id="UP000008037">
    <property type="component" value="Chromosome"/>
</dbReference>
<proteinExistence type="predicted"/>
<dbReference type="KEGG" id="nga:Ngar_c31750"/>
<dbReference type="AlphaFoldDB" id="K0IFE4"/>
<dbReference type="EMBL" id="CP002408">
    <property type="protein sequence ID" value="AFU60091.1"/>
    <property type="molecule type" value="Genomic_DNA"/>
</dbReference>
<dbReference type="InParanoid" id="K0IFE4"/>
<feature type="compositionally biased region" description="Polar residues" evidence="1">
    <location>
        <begin position="70"/>
        <end position="80"/>
    </location>
</feature>